<dbReference type="STRING" id="117157.SAMN04489717_0265"/>
<dbReference type="InterPro" id="IPR000683">
    <property type="entry name" value="Gfo/Idh/MocA-like_OxRdtase_N"/>
</dbReference>
<organism evidence="2 3">
    <name type="scientific">Actinopolymorpha singaporensis</name>
    <dbReference type="NCBI Taxonomy" id="117157"/>
    <lineage>
        <taxon>Bacteria</taxon>
        <taxon>Bacillati</taxon>
        <taxon>Actinomycetota</taxon>
        <taxon>Actinomycetes</taxon>
        <taxon>Propionibacteriales</taxon>
        <taxon>Actinopolymorphaceae</taxon>
        <taxon>Actinopolymorpha</taxon>
    </lineage>
</organism>
<dbReference type="PANTHER" id="PTHR43249">
    <property type="entry name" value="UDP-N-ACETYL-2-AMINO-2-DEOXY-D-GLUCURONATE OXIDASE"/>
    <property type="match status" value="1"/>
</dbReference>
<gene>
    <name evidence="2" type="ORF">SAMN04489717_0265</name>
</gene>
<dbReference type="OrthoDB" id="9815825at2"/>
<feature type="domain" description="Gfo/Idh/MocA-like oxidoreductase N-terminal" evidence="1">
    <location>
        <begin position="5"/>
        <end position="83"/>
    </location>
</feature>
<dbReference type="SUPFAM" id="SSF51735">
    <property type="entry name" value="NAD(P)-binding Rossmann-fold domains"/>
    <property type="match status" value="1"/>
</dbReference>
<sequence length="259" mass="27895">MRRRRAAIVGTGGIAGTHARALRAYADQVEIVAATDLDAGRLAAFTSQWEIPGRYPSLGDLLAAEQPDLVHLCTPPGAHAAAVPDARGVRRISAQAPRLARDVETEDVSFAHLTFANGAVASIVNSVLSPREESYLRFDFAGATLELSHLYGHRLDSWTYTPAPGFEQDAPPWPPSGEEVPSGHQAQFGELFASLRDGRRPAATGAGLRRTLESVTGIYASAFTGRRVTRDGLTADSPFYHRLNGSPASRARTVIRRRS</sequence>
<accession>A0A1H1LDC9</accession>
<dbReference type="InterPro" id="IPR036291">
    <property type="entry name" value="NAD(P)-bd_dom_sf"/>
</dbReference>
<dbReference type="PANTHER" id="PTHR43249:SF1">
    <property type="entry name" value="D-GLUCOSIDE 3-DEHYDROGENASE"/>
    <property type="match status" value="1"/>
</dbReference>
<name>A0A1H1LDC9_9ACTN</name>
<dbReference type="AlphaFoldDB" id="A0A1H1LDC9"/>
<dbReference type="Gene3D" id="3.30.360.10">
    <property type="entry name" value="Dihydrodipicolinate Reductase, domain 2"/>
    <property type="match status" value="1"/>
</dbReference>
<keyword evidence="3" id="KW-1185">Reference proteome</keyword>
<reference evidence="2 3" key="1">
    <citation type="submission" date="2016-10" db="EMBL/GenBank/DDBJ databases">
        <authorList>
            <person name="de Groot N.N."/>
        </authorList>
    </citation>
    <scope>NUCLEOTIDE SEQUENCE [LARGE SCALE GENOMIC DNA]</scope>
    <source>
        <strain evidence="2 3">DSM 22024</strain>
    </source>
</reference>
<dbReference type="EMBL" id="LT629732">
    <property type="protein sequence ID" value="SDR72350.1"/>
    <property type="molecule type" value="Genomic_DNA"/>
</dbReference>
<dbReference type="RefSeq" id="WP_092649788.1">
    <property type="nucleotide sequence ID" value="NZ_LT629732.1"/>
</dbReference>
<evidence type="ECO:0000313" key="3">
    <source>
        <dbReference type="Proteomes" id="UP000198983"/>
    </source>
</evidence>
<dbReference type="GO" id="GO:0000166">
    <property type="term" value="F:nucleotide binding"/>
    <property type="evidence" value="ECO:0007669"/>
    <property type="project" value="InterPro"/>
</dbReference>
<dbReference type="Proteomes" id="UP000198983">
    <property type="component" value="Chromosome I"/>
</dbReference>
<dbReference type="Gene3D" id="3.40.50.720">
    <property type="entry name" value="NAD(P)-binding Rossmann-like Domain"/>
    <property type="match status" value="1"/>
</dbReference>
<evidence type="ECO:0000259" key="1">
    <source>
        <dbReference type="Pfam" id="PF01408"/>
    </source>
</evidence>
<evidence type="ECO:0000313" key="2">
    <source>
        <dbReference type="EMBL" id="SDR72350.1"/>
    </source>
</evidence>
<dbReference type="InterPro" id="IPR052515">
    <property type="entry name" value="Gfo/Idh/MocA_Oxidoreductase"/>
</dbReference>
<protein>
    <submittedName>
        <fullName evidence="2">Oxidoreductase family, NAD-binding Rossmann fold</fullName>
    </submittedName>
</protein>
<dbReference type="Pfam" id="PF01408">
    <property type="entry name" value="GFO_IDH_MocA"/>
    <property type="match status" value="1"/>
</dbReference>
<dbReference type="SUPFAM" id="SSF55347">
    <property type="entry name" value="Glyceraldehyde-3-phosphate dehydrogenase-like, C-terminal domain"/>
    <property type="match status" value="1"/>
</dbReference>
<proteinExistence type="predicted"/>